<dbReference type="InterPro" id="IPR004408">
    <property type="entry name" value="Biotin_CoA_COase_ligase"/>
</dbReference>
<dbReference type="Proteomes" id="UP000198571">
    <property type="component" value="Unassembled WGS sequence"/>
</dbReference>
<evidence type="ECO:0000259" key="6">
    <source>
        <dbReference type="PROSITE" id="PS51733"/>
    </source>
</evidence>
<keyword evidence="5" id="KW-0238">DNA-binding</keyword>
<dbReference type="EMBL" id="FOGT01000001">
    <property type="protein sequence ID" value="SER43545.1"/>
    <property type="molecule type" value="Genomic_DNA"/>
</dbReference>
<dbReference type="GO" id="GO:0003677">
    <property type="term" value="F:DNA binding"/>
    <property type="evidence" value="ECO:0007669"/>
    <property type="project" value="UniProtKB-UniRule"/>
</dbReference>
<dbReference type="SUPFAM" id="SSF55681">
    <property type="entry name" value="Class II aaRS and biotin synthetases"/>
    <property type="match status" value="1"/>
</dbReference>
<dbReference type="OrthoDB" id="9807064at2"/>
<dbReference type="Pfam" id="PF03099">
    <property type="entry name" value="BPL_LplA_LipB"/>
    <property type="match status" value="1"/>
</dbReference>
<evidence type="ECO:0000313" key="7">
    <source>
        <dbReference type="EMBL" id="SER43545.1"/>
    </source>
</evidence>
<dbReference type="GO" id="GO:0005524">
    <property type="term" value="F:ATP binding"/>
    <property type="evidence" value="ECO:0007669"/>
    <property type="project" value="UniProtKB-UniRule"/>
</dbReference>
<keyword evidence="5" id="KW-0678">Repressor</keyword>
<dbReference type="InterPro" id="IPR036388">
    <property type="entry name" value="WH-like_DNA-bd_sf"/>
</dbReference>
<dbReference type="Pfam" id="PF08279">
    <property type="entry name" value="HTH_11"/>
    <property type="match status" value="1"/>
</dbReference>
<dbReference type="Gene3D" id="1.10.10.10">
    <property type="entry name" value="Winged helix-like DNA-binding domain superfamily/Winged helix DNA-binding domain"/>
    <property type="match status" value="1"/>
</dbReference>
<evidence type="ECO:0000256" key="3">
    <source>
        <dbReference type="ARBA" id="ARBA00022840"/>
    </source>
</evidence>
<dbReference type="AlphaFoldDB" id="A0A1H9P6L8"/>
<keyword evidence="2 5" id="KW-0547">Nucleotide-binding</keyword>
<dbReference type="Pfam" id="PF02237">
    <property type="entry name" value="BPL_C"/>
    <property type="match status" value="1"/>
</dbReference>
<dbReference type="HAMAP" id="MF_00978">
    <property type="entry name" value="Bifunct_BirA"/>
    <property type="match status" value="1"/>
</dbReference>
<dbReference type="GO" id="GO:0016740">
    <property type="term" value="F:transferase activity"/>
    <property type="evidence" value="ECO:0007669"/>
    <property type="project" value="UniProtKB-ARBA"/>
</dbReference>
<evidence type="ECO:0000313" key="8">
    <source>
        <dbReference type="Proteomes" id="UP000198571"/>
    </source>
</evidence>
<keyword evidence="1 5" id="KW-0436">Ligase</keyword>
<dbReference type="GO" id="GO:0004077">
    <property type="term" value="F:biotin--[biotin carboxyl-carrier protein] ligase activity"/>
    <property type="evidence" value="ECO:0007669"/>
    <property type="project" value="UniProtKB-UniRule"/>
</dbReference>
<comment type="caution">
    <text evidence="5">Lacks conserved residue(s) required for the propagation of feature annotation.</text>
</comment>
<dbReference type="SUPFAM" id="SSF50037">
    <property type="entry name" value="C-terminal domain of transcriptional repressors"/>
    <property type="match status" value="1"/>
</dbReference>
<dbReference type="InterPro" id="IPR036390">
    <property type="entry name" value="WH_DNA-bd_sf"/>
</dbReference>
<keyword evidence="3 5" id="KW-0067">ATP-binding</keyword>
<keyword evidence="4 5" id="KW-0092">Biotin</keyword>
<feature type="binding site" evidence="5">
    <location>
        <position position="185"/>
    </location>
    <ligand>
        <name>biotin</name>
        <dbReference type="ChEBI" id="CHEBI:57586"/>
    </ligand>
</feature>
<dbReference type="InterPro" id="IPR045864">
    <property type="entry name" value="aa-tRNA-synth_II/BPL/LPL"/>
</dbReference>
<organism evidence="7 8">
    <name type="scientific">Salipaludibacillus aurantiacus</name>
    <dbReference type="NCBI Taxonomy" id="1601833"/>
    <lineage>
        <taxon>Bacteria</taxon>
        <taxon>Bacillati</taxon>
        <taxon>Bacillota</taxon>
        <taxon>Bacilli</taxon>
        <taxon>Bacillales</taxon>
        <taxon>Bacillaceae</taxon>
    </lineage>
</organism>
<feature type="binding site" evidence="5">
    <location>
        <position position="114"/>
    </location>
    <ligand>
        <name>biotin</name>
        <dbReference type="ChEBI" id="CHEBI:57586"/>
    </ligand>
</feature>
<evidence type="ECO:0000256" key="5">
    <source>
        <dbReference type="HAMAP-Rule" id="MF_00978"/>
    </source>
</evidence>
<feature type="DNA-binding region" description="H-T-H motif" evidence="5">
    <location>
        <begin position="19"/>
        <end position="38"/>
    </location>
</feature>
<keyword evidence="5" id="KW-0805">Transcription regulation</keyword>
<proteinExistence type="inferred from homology"/>
<comment type="similarity">
    <text evidence="5">Belongs to the biotin--protein ligase family.</text>
</comment>
<comment type="catalytic activity">
    <reaction evidence="5">
        <text>biotin + L-lysyl-[protein] + ATP = N(6)-biotinyl-L-lysyl-[protein] + AMP + diphosphate + H(+)</text>
        <dbReference type="Rhea" id="RHEA:11756"/>
        <dbReference type="Rhea" id="RHEA-COMP:9752"/>
        <dbReference type="Rhea" id="RHEA-COMP:10505"/>
        <dbReference type="ChEBI" id="CHEBI:15378"/>
        <dbReference type="ChEBI" id="CHEBI:29969"/>
        <dbReference type="ChEBI" id="CHEBI:30616"/>
        <dbReference type="ChEBI" id="CHEBI:33019"/>
        <dbReference type="ChEBI" id="CHEBI:57586"/>
        <dbReference type="ChEBI" id="CHEBI:83144"/>
        <dbReference type="ChEBI" id="CHEBI:456215"/>
        <dbReference type="EC" id="6.3.4.15"/>
    </reaction>
</comment>
<evidence type="ECO:0000256" key="2">
    <source>
        <dbReference type="ARBA" id="ARBA00022741"/>
    </source>
</evidence>
<comment type="function">
    <text evidence="5">Acts both as a biotin--[acetyl-CoA-carboxylase] ligase and a repressor.</text>
</comment>
<gene>
    <name evidence="5" type="primary">birA</name>
    <name evidence="7" type="ORF">SAMN05518684_101158</name>
</gene>
<dbReference type="SUPFAM" id="SSF46785">
    <property type="entry name" value="Winged helix' DNA-binding domain"/>
    <property type="match status" value="1"/>
</dbReference>
<evidence type="ECO:0000256" key="4">
    <source>
        <dbReference type="ARBA" id="ARBA00023267"/>
    </source>
</evidence>
<accession>A0A1H9P6L8</accession>
<feature type="domain" description="BPL/LPL catalytic" evidence="6">
    <location>
        <begin position="65"/>
        <end position="256"/>
    </location>
</feature>
<dbReference type="PANTHER" id="PTHR12835:SF5">
    <property type="entry name" value="BIOTIN--PROTEIN LIGASE"/>
    <property type="match status" value="1"/>
</dbReference>
<dbReference type="NCBIfam" id="TIGR00121">
    <property type="entry name" value="birA_ligase"/>
    <property type="match status" value="1"/>
</dbReference>
<dbReference type="GO" id="GO:0005737">
    <property type="term" value="C:cytoplasm"/>
    <property type="evidence" value="ECO:0007669"/>
    <property type="project" value="TreeGrafter"/>
</dbReference>
<sequence>MKGKVLKLLRQNDNTFLSGEKISNELNCSRTAVWKHIKALRNEGYDIIAVQNKGYQLTKSAYLLSEHDIYSRIKKNDLFENVVYHNSVTSTQTVAQQLANEGVGEGTVVVADEQTGGKGRLGRVWDSEKGAGVWMSLILKPQIDFRKAPQLTLLTAVAVTRAIESVSGLPLSIKWPNDLLVNGKKLCGILTEMQADPDRVQSVIIGIGLNVNHGGFPDDLSEIATSMNIEAGKPFNRAEVIAAILNEFSWLYRTYLSQGFSLIKPLWEAHAVSIGKKIVARSTAGTTEGYALGIDDEGVLLLQDNQGETHRIYSADIEFK</sequence>
<dbReference type="InterPro" id="IPR003142">
    <property type="entry name" value="BPL_C"/>
</dbReference>
<dbReference type="InterPro" id="IPR030855">
    <property type="entry name" value="Bifunct_BirA"/>
</dbReference>
<dbReference type="InterPro" id="IPR008988">
    <property type="entry name" value="Transcriptional_repressor_C"/>
</dbReference>
<dbReference type="Gene3D" id="2.30.30.100">
    <property type="match status" value="1"/>
</dbReference>
<dbReference type="InterPro" id="IPR013196">
    <property type="entry name" value="HTH_11"/>
</dbReference>
<dbReference type="InterPro" id="IPR004143">
    <property type="entry name" value="BPL_LPL_catalytic"/>
</dbReference>
<dbReference type="Gene3D" id="3.30.930.10">
    <property type="entry name" value="Bira Bifunctional Protein, Domain 2"/>
    <property type="match status" value="1"/>
</dbReference>
<name>A0A1H9P6L8_9BACI</name>
<dbReference type="GO" id="GO:0006355">
    <property type="term" value="P:regulation of DNA-templated transcription"/>
    <property type="evidence" value="ECO:0007669"/>
    <property type="project" value="UniProtKB-UniRule"/>
</dbReference>
<dbReference type="PANTHER" id="PTHR12835">
    <property type="entry name" value="BIOTIN PROTEIN LIGASE"/>
    <property type="match status" value="1"/>
</dbReference>
<keyword evidence="8" id="KW-1185">Reference proteome</keyword>
<reference evidence="8" key="1">
    <citation type="submission" date="2016-10" db="EMBL/GenBank/DDBJ databases">
        <authorList>
            <person name="Varghese N."/>
            <person name="Submissions S."/>
        </authorList>
    </citation>
    <scope>NUCLEOTIDE SEQUENCE [LARGE SCALE GENOMIC DNA]</scope>
    <source>
        <strain evidence="8">S9</strain>
    </source>
</reference>
<keyword evidence="5" id="KW-0804">Transcription</keyword>
<dbReference type="STRING" id="1601833.SAMN05518684_101158"/>
<evidence type="ECO:0000256" key="1">
    <source>
        <dbReference type="ARBA" id="ARBA00022598"/>
    </source>
</evidence>
<dbReference type="GO" id="GO:0009249">
    <property type="term" value="P:protein lipoylation"/>
    <property type="evidence" value="ECO:0007669"/>
    <property type="project" value="UniProtKB-ARBA"/>
</dbReference>
<dbReference type="PROSITE" id="PS51733">
    <property type="entry name" value="BPL_LPL_CATALYTIC"/>
    <property type="match status" value="1"/>
</dbReference>
<protein>
    <recommendedName>
        <fullName evidence="5">Bifunctional ligase/repressor BirA</fullName>
    </recommendedName>
    <alternativeName>
        <fullName evidence="5">Biotin--[acetyl-CoA-carboxylase] ligase</fullName>
        <ecNumber evidence="5">6.3.4.15</ecNumber>
    </alternativeName>
    <alternativeName>
        <fullName evidence="5">Biotin--protein ligase</fullName>
    </alternativeName>
    <alternativeName>
        <fullName evidence="5">Biotin-[acetyl-CoA carboxylase] synthetase</fullName>
    </alternativeName>
</protein>
<dbReference type="RefSeq" id="WP_093047101.1">
    <property type="nucleotide sequence ID" value="NZ_FOGT01000001.1"/>
</dbReference>
<dbReference type="EC" id="6.3.4.15" evidence="5"/>
<dbReference type="CDD" id="cd16442">
    <property type="entry name" value="BPL"/>
    <property type="match status" value="1"/>
</dbReference>